<sequence>SRFILHCNNTHKIQQRRVEIAITKAPERRERAETAEVVGGIVDSVVPGELVGEVTVPVTGSTPPKTGVLQRVAMSVSGAYFATRSSRTDNEHTLQFGLHPRTNEVIGLMSSFSLA</sequence>
<reference evidence="1" key="1">
    <citation type="submission" date="2023-10" db="EMBL/GenBank/DDBJ databases">
        <title>Genome assembly of Pristionchus species.</title>
        <authorList>
            <person name="Yoshida K."/>
            <person name="Sommer R.J."/>
        </authorList>
    </citation>
    <scope>NUCLEOTIDE SEQUENCE</scope>
    <source>
        <strain evidence="1">RS5133</strain>
    </source>
</reference>
<keyword evidence="2" id="KW-1185">Reference proteome</keyword>
<evidence type="ECO:0000313" key="1">
    <source>
        <dbReference type="EMBL" id="GMT13934.1"/>
    </source>
</evidence>
<gene>
    <name evidence="1" type="ORF">PFISCL1PPCAC_5231</name>
</gene>
<dbReference type="Proteomes" id="UP001432322">
    <property type="component" value="Unassembled WGS sequence"/>
</dbReference>
<evidence type="ECO:0000313" key="2">
    <source>
        <dbReference type="Proteomes" id="UP001432322"/>
    </source>
</evidence>
<feature type="non-terminal residue" evidence="1">
    <location>
        <position position="1"/>
    </location>
</feature>
<organism evidence="1 2">
    <name type="scientific">Pristionchus fissidentatus</name>
    <dbReference type="NCBI Taxonomy" id="1538716"/>
    <lineage>
        <taxon>Eukaryota</taxon>
        <taxon>Metazoa</taxon>
        <taxon>Ecdysozoa</taxon>
        <taxon>Nematoda</taxon>
        <taxon>Chromadorea</taxon>
        <taxon>Rhabditida</taxon>
        <taxon>Rhabditina</taxon>
        <taxon>Diplogasteromorpha</taxon>
        <taxon>Diplogasteroidea</taxon>
        <taxon>Neodiplogasteridae</taxon>
        <taxon>Pristionchus</taxon>
    </lineage>
</organism>
<dbReference type="EMBL" id="BTSY01000002">
    <property type="protein sequence ID" value="GMT13934.1"/>
    <property type="molecule type" value="Genomic_DNA"/>
</dbReference>
<protein>
    <submittedName>
        <fullName evidence="1">Uncharacterized protein</fullName>
    </submittedName>
</protein>
<accession>A0AAV5V5U4</accession>
<comment type="caution">
    <text evidence="1">The sequence shown here is derived from an EMBL/GenBank/DDBJ whole genome shotgun (WGS) entry which is preliminary data.</text>
</comment>
<proteinExistence type="predicted"/>
<name>A0AAV5V5U4_9BILA</name>
<dbReference type="AlphaFoldDB" id="A0AAV5V5U4"/>